<comment type="caution">
    <text evidence="2">The sequence shown here is derived from an EMBL/GenBank/DDBJ whole genome shotgun (WGS) entry which is preliminary data.</text>
</comment>
<sequence>MISSIIDDAKDVSLIEVKEKLLKEHESLEKKDTTMNRAFQVNGSAGKLKDGRANDRKRNAPRKNRGDFKGKCIGATLHMPLHRPDLFDYGTKDTSVEVTIADGKKLKVSMEEEQRLMSVGRLAECGLNAEFQRSSCVIWKDGSATAVGKSWGSVPS</sequence>
<dbReference type="EMBL" id="CAKKTJ010000086">
    <property type="protein sequence ID" value="CAH0473537.1"/>
    <property type="molecule type" value="Genomic_DNA"/>
</dbReference>
<gene>
    <name evidence="2" type="ORF">PBS003_LOCUS423</name>
</gene>
<organism evidence="2 3">
    <name type="scientific">Peronospora belbahrii</name>
    <dbReference type="NCBI Taxonomy" id="622444"/>
    <lineage>
        <taxon>Eukaryota</taxon>
        <taxon>Sar</taxon>
        <taxon>Stramenopiles</taxon>
        <taxon>Oomycota</taxon>
        <taxon>Peronosporomycetes</taxon>
        <taxon>Peronosporales</taxon>
        <taxon>Peronosporaceae</taxon>
        <taxon>Peronospora</taxon>
    </lineage>
</organism>
<protein>
    <submittedName>
        <fullName evidence="2">Uncharacterized protein</fullName>
    </submittedName>
</protein>
<evidence type="ECO:0000256" key="1">
    <source>
        <dbReference type="SAM" id="MobiDB-lite"/>
    </source>
</evidence>
<dbReference type="AlphaFoldDB" id="A0AAU9KSG6"/>
<evidence type="ECO:0000313" key="3">
    <source>
        <dbReference type="Proteomes" id="UP001160483"/>
    </source>
</evidence>
<feature type="region of interest" description="Disordered" evidence="1">
    <location>
        <begin position="26"/>
        <end position="69"/>
    </location>
</feature>
<reference evidence="2" key="1">
    <citation type="submission" date="2021-11" db="EMBL/GenBank/DDBJ databases">
        <authorList>
            <person name="Islam A."/>
            <person name="Islam S."/>
            <person name="Flora M.S."/>
            <person name="Rahman M."/>
            <person name="Ziaur R.M."/>
            <person name="Epstein J.H."/>
            <person name="Hassan M."/>
            <person name="Klassen M."/>
            <person name="Woodard K."/>
            <person name="Webb A."/>
            <person name="Webby R.J."/>
            <person name="El Zowalaty M.E."/>
        </authorList>
    </citation>
    <scope>NUCLEOTIDE SEQUENCE</scope>
    <source>
        <strain evidence="2">Pbs3</strain>
    </source>
</reference>
<name>A0AAU9KSG6_9STRA</name>
<proteinExistence type="predicted"/>
<feature type="compositionally biased region" description="Basic and acidic residues" evidence="1">
    <location>
        <begin position="47"/>
        <end position="69"/>
    </location>
</feature>
<evidence type="ECO:0000313" key="2">
    <source>
        <dbReference type="EMBL" id="CAH0473537.1"/>
    </source>
</evidence>
<accession>A0AAU9KSG6</accession>
<dbReference type="Proteomes" id="UP001160483">
    <property type="component" value="Unassembled WGS sequence"/>
</dbReference>